<name>A0A381Z936_9ZZZZ</name>
<dbReference type="SUPFAM" id="SSF51395">
    <property type="entry name" value="FMN-linked oxidoreductases"/>
    <property type="match status" value="1"/>
</dbReference>
<dbReference type="EMBL" id="UINC01020436">
    <property type="protein sequence ID" value="SVA85826.1"/>
    <property type="molecule type" value="Genomic_DNA"/>
</dbReference>
<feature type="non-terminal residue" evidence="2">
    <location>
        <position position="77"/>
    </location>
</feature>
<accession>A0A381Z936</accession>
<gene>
    <name evidence="2" type="ORF">METZ01_LOCUS138680</name>
</gene>
<proteinExistence type="predicted"/>
<reference evidence="2" key="1">
    <citation type="submission" date="2018-05" db="EMBL/GenBank/DDBJ databases">
        <authorList>
            <person name="Lanie J.A."/>
            <person name="Ng W.-L."/>
            <person name="Kazmierczak K.M."/>
            <person name="Andrzejewski T.M."/>
            <person name="Davidsen T.M."/>
            <person name="Wayne K.J."/>
            <person name="Tettelin H."/>
            <person name="Glass J.I."/>
            <person name="Rusch D."/>
            <person name="Podicherti R."/>
            <person name="Tsui H.-C.T."/>
            <person name="Winkler M.E."/>
        </authorList>
    </citation>
    <scope>NUCLEOTIDE SEQUENCE</scope>
</reference>
<dbReference type="InterPro" id="IPR001155">
    <property type="entry name" value="OxRdtase_FMN_N"/>
</dbReference>
<dbReference type="AlphaFoldDB" id="A0A381Z936"/>
<dbReference type="InterPro" id="IPR013785">
    <property type="entry name" value="Aldolase_TIM"/>
</dbReference>
<dbReference type="Gene3D" id="3.20.20.70">
    <property type="entry name" value="Aldolase class I"/>
    <property type="match status" value="1"/>
</dbReference>
<protein>
    <recommendedName>
        <fullName evidence="1">NADH:flavin oxidoreductase/NADH oxidase N-terminal domain-containing protein</fullName>
    </recommendedName>
</protein>
<organism evidence="2">
    <name type="scientific">marine metagenome</name>
    <dbReference type="NCBI Taxonomy" id="408172"/>
    <lineage>
        <taxon>unclassified sequences</taxon>
        <taxon>metagenomes</taxon>
        <taxon>ecological metagenomes</taxon>
    </lineage>
</organism>
<dbReference type="GO" id="GO:0016491">
    <property type="term" value="F:oxidoreductase activity"/>
    <property type="evidence" value="ECO:0007669"/>
    <property type="project" value="InterPro"/>
</dbReference>
<dbReference type="GO" id="GO:0010181">
    <property type="term" value="F:FMN binding"/>
    <property type="evidence" value="ECO:0007669"/>
    <property type="project" value="InterPro"/>
</dbReference>
<evidence type="ECO:0000313" key="2">
    <source>
        <dbReference type="EMBL" id="SVA85826.1"/>
    </source>
</evidence>
<sequence>MVRDPRFDVLFEPIKIGPVTAKNRFYQVPHCCGMGFNWPQSHAKMREMKAEGGWAVVCTEECMIHPSSDYSPEPQAR</sequence>
<evidence type="ECO:0000259" key="1">
    <source>
        <dbReference type="Pfam" id="PF00724"/>
    </source>
</evidence>
<feature type="domain" description="NADH:flavin oxidoreductase/NADH oxidase N-terminal" evidence="1">
    <location>
        <begin position="10"/>
        <end position="70"/>
    </location>
</feature>
<dbReference type="Pfam" id="PF00724">
    <property type="entry name" value="Oxidored_FMN"/>
    <property type="match status" value="1"/>
</dbReference>